<dbReference type="Proteomes" id="UP000244956">
    <property type="component" value="Unassembled WGS sequence"/>
</dbReference>
<dbReference type="Pfam" id="PF22780">
    <property type="entry name" value="HI0933_like_1st"/>
    <property type="match status" value="1"/>
</dbReference>
<dbReference type="InterPro" id="IPR004792">
    <property type="entry name" value="BaiN-like"/>
</dbReference>
<dbReference type="PRINTS" id="PR00411">
    <property type="entry name" value="PNDRDTASEI"/>
</dbReference>
<dbReference type="RefSeq" id="WP_109263394.1">
    <property type="nucleotide sequence ID" value="NZ_QEWP01000003.1"/>
</dbReference>
<dbReference type="InterPro" id="IPR057661">
    <property type="entry name" value="RsdA/BaiN/AoA(So)_Rossmann"/>
</dbReference>
<proteinExistence type="predicted"/>
<feature type="domain" description="RsdA/BaiN/AoA(So)-like insert" evidence="5">
    <location>
        <begin position="188"/>
        <end position="349"/>
    </location>
</feature>
<dbReference type="Gene3D" id="3.50.50.60">
    <property type="entry name" value="FAD/NAD(P)-binding domain"/>
    <property type="match status" value="1"/>
</dbReference>
<evidence type="ECO:0000313" key="7">
    <source>
        <dbReference type="Proteomes" id="UP000244956"/>
    </source>
</evidence>
<comment type="cofactor">
    <cofactor evidence="1">
        <name>FAD</name>
        <dbReference type="ChEBI" id="CHEBI:57692"/>
    </cofactor>
</comment>
<evidence type="ECO:0000256" key="2">
    <source>
        <dbReference type="ARBA" id="ARBA00022630"/>
    </source>
</evidence>
<dbReference type="OrthoDB" id="9773233at2"/>
<dbReference type="NCBIfam" id="TIGR00275">
    <property type="entry name" value="aminoacetone oxidase family FAD-binding enzyme"/>
    <property type="match status" value="1"/>
</dbReference>
<dbReference type="AlphaFoldDB" id="A0A2U2BBA4"/>
<evidence type="ECO:0000256" key="1">
    <source>
        <dbReference type="ARBA" id="ARBA00001974"/>
    </source>
</evidence>
<dbReference type="PANTHER" id="PTHR42887">
    <property type="entry name" value="OS12G0638800 PROTEIN"/>
    <property type="match status" value="1"/>
</dbReference>
<dbReference type="Pfam" id="PF03486">
    <property type="entry name" value="HI0933_like"/>
    <property type="match status" value="1"/>
</dbReference>
<dbReference type="Gene3D" id="2.40.30.10">
    <property type="entry name" value="Translation factors"/>
    <property type="match status" value="1"/>
</dbReference>
<dbReference type="PANTHER" id="PTHR42887:SF2">
    <property type="entry name" value="OS12G0638800 PROTEIN"/>
    <property type="match status" value="1"/>
</dbReference>
<protein>
    <submittedName>
        <fullName evidence="6">Aminoacetone oxidase family FAD-binding enzyme</fullName>
    </submittedName>
</protein>
<dbReference type="Gene3D" id="1.10.8.260">
    <property type="entry name" value="HI0933 insert domain-like"/>
    <property type="match status" value="1"/>
</dbReference>
<dbReference type="EMBL" id="QEWP01000003">
    <property type="protein sequence ID" value="PWE00354.1"/>
    <property type="molecule type" value="Genomic_DNA"/>
</dbReference>
<feature type="domain" description="RsdA/BaiN/AoA(So)-like Rossmann fold-like" evidence="4">
    <location>
        <begin position="2"/>
        <end position="402"/>
    </location>
</feature>
<comment type="caution">
    <text evidence="6">The sequence shown here is derived from an EMBL/GenBank/DDBJ whole genome shotgun (WGS) entry which is preliminary data.</text>
</comment>
<sequence>MNVAIIGGGAAGFFSAITAKETHPEAKVVIFEKSGRLLSKVKISGGGRCNVTNACNDVSDLIKAYPRGGNSLKKLFHSFDNKDAMQWFETRGVPLVVQEDQCVFPAAQDSQMIINCFLNEAKKLGVQIETYSGVREIEKCDNRWELHFLSEARPTQQFDKVIVTTGGSPREEGLDWLKKIGHKIVAPVPSLFSVNMADNKITRLTGLVVDDVWTSVAGSKFKTDGPLLITHWGMSGPAILKLSSLSARHLRDCGYQFTLQVNWLAVKDLQWVTSRLQEIAENHPKKMMANYRPFSIPERLWIFLLEKIGVPGDKKWGETGKKIINKLVEVLTNDSYPVSGKATHKEEFVTCGGVSLKSVDMKTMQSKAAKNLYFAGEVLDIDAITGGFNFQSAWTTGFVAGQLR</sequence>
<organism evidence="6 7">
    <name type="scientific">Marinilabilia rubra</name>
    <dbReference type="NCBI Taxonomy" id="2162893"/>
    <lineage>
        <taxon>Bacteria</taxon>
        <taxon>Pseudomonadati</taxon>
        <taxon>Bacteroidota</taxon>
        <taxon>Bacteroidia</taxon>
        <taxon>Marinilabiliales</taxon>
        <taxon>Marinilabiliaceae</taxon>
        <taxon>Marinilabilia</taxon>
    </lineage>
</organism>
<evidence type="ECO:0000256" key="3">
    <source>
        <dbReference type="ARBA" id="ARBA00022827"/>
    </source>
</evidence>
<keyword evidence="3" id="KW-0274">FAD</keyword>
<name>A0A2U2BBA4_9BACT</name>
<dbReference type="InterPro" id="IPR036188">
    <property type="entry name" value="FAD/NAD-bd_sf"/>
</dbReference>
<accession>A0A2U2BBA4</accession>
<gene>
    <name evidence="6" type="ORF">DDZ16_05285</name>
</gene>
<evidence type="ECO:0000259" key="4">
    <source>
        <dbReference type="Pfam" id="PF03486"/>
    </source>
</evidence>
<evidence type="ECO:0000313" key="6">
    <source>
        <dbReference type="EMBL" id="PWE00354.1"/>
    </source>
</evidence>
<dbReference type="InterPro" id="IPR055178">
    <property type="entry name" value="RsdA/BaiN/AoA(So)-like_dom"/>
</dbReference>
<dbReference type="SUPFAM" id="SSF51905">
    <property type="entry name" value="FAD/NAD(P)-binding domain"/>
    <property type="match status" value="1"/>
</dbReference>
<dbReference type="PRINTS" id="PR00368">
    <property type="entry name" value="FADPNR"/>
</dbReference>
<keyword evidence="7" id="KW-1185">Reference proteome</keyword>
<dbReference type="InterPro" id="IPR023166">
    <property type="entry name" value="BaiN-like_dom_sf"/>
</dbReference>
<evidence type="ECO:0000259" key="5">
    <source>
        <dbReference type="Pfam" id="PF22780"/>
    </source>
</evidence>
<keyword evidence="2" id="KW-0285">Flavoprotein</keyword>
<dbReference type="SUPFAM" id="SSF160996">
    <property type="entry name" value="HI0933 insert domain-like"/>
    <property type="match status" value="1"/>
</dbReference>
<reference evidence="6 7" key="1">
    <citation type="submission" date="2018-05" db="EMBL/GenBank/DDBJ databases">
        <title>Marinilabilia rubrum sp. nov., isolated from saltern sediment.</title>
        <authorList>
            <person name="Zhang R."/>
        </authorList>
    </citation>
    <scope>NUCLEOTIDE SEQUENCE [LARGE SCALE GENOMIC DNA]</scope>
    <source>
        <strain evidence="6 7">WTE16</strain>
    </source>
</reference>